<sequence>MSDSAPEDLFLWISLDPLEIMYTIIFGLFVACTVFPPLEFVAAGVTLENIFHRFLGSESTNFFEFHLRRTALLRATCSYFVLIYYFAMRYLSETVSLASPNRKAPFTSWDLVLWVGFALATFVSFHTYIFWYDHGSWSGHPTVRMLQKILETQESDASAESSNQRRWRQLSSSINAECCHMDKFVAGQGGIGHNWPGRRFIVTDSWILASRFTAFTVIKQSADNLVAILVSSLSVLDPDSFTEGGRPAGENLGTQMVVTVRFVDVQTGVCLLTCGLPSSNLDALRAKLQCPLIKARGVDLEPTIVQRFVQAFTEVVDEGDPIIPDPDLDLEQCIGCMAQTADVTLIRRCASSDRTEGDRSTSQGRDEAFCGICRCRPMWCLDCIARWFASRQTEAHCPPNVWLSGRVPCPTCRAMFCARDVVRLITSDQPEA</sequence>
<feature type="transmembrane region" description="Helical" evidence="6">
    <location>
        <begin position="71"/>
        <end position="91"/>
    </location>
</feature>
<comment type="subcellular location">
    <subcellularLocation>
        <location evidence="1">Membrane</location>
        <topology evidence="1">Multi-pass membrane protein</topology>
    </subcellularLocation>
</comment>
<dbReference type="Pfam" id="PF10272">
    <property type="entry name" value="Tmpp129"/>
    <property type="match status" value="1"/>
</dbReference>
<accession>A0A4E0RV14</accession>
<name>A0A4E0RV14_FASHE</name>
<protein>
    <submittedName>
        <fullName evidence="7">Transmembrane protein</fullName>
    </submittedName>
</protein>
<keyword evidence="5 6" id="KW-0472">Membrane</keyword>
<dbReference type="InterPro" id="IPR018801">
    <property type="entry name" value="TM129"/>
</dbReference>
<dbReference type="GO" id="GO:0061630">
    <property type="term" value="F:ubiquitin protein ligase activity"/>
    <property type="evidence" value="ECO:0007669"/>
    <property type="project" value="InterPro"/>
</dbReference>
<evidence type="ECO:0000256" key="2">
    <source>
        <dbReference type="ARBA" id="ARBA00007332"/>
    </source>
</evidence>
<organism evidence="7 8">
    <name type="scientific">Fasciola hepatica</name>
    <name type="common">Liver fluke</name>
    <dbReference type="NCBI Taxonomy" id="6192"/>
    <lineage>
        <taxon>Eukaryota</taxon>
        <taxon>Metazoa</taxon>
        <taxon>Spiralia</taxon>
        <taxon>Lophotrochozoa</taxon>
        <taxon>Platyhelminthes</taxon>
        <taxon>Trematoda</taxon>
        <taxon>Digenea</taxon>
        <taxon>Plagiorchiida</taxon>
        <taxon>Echinostomata</taxon>
        <taxon>Echinostomatoidea</taxon>
        <taxon>Fasciolidae</taxon>
        <taxon>Fasciola</taxon>
    </lineage>
</organism>
<comment type="similarity">
    <text evidence="2">Belongs to the TMEM129 family.</text>
</comment>
<evidence type="ECO:0000256" key="3">
    <source>
        <dbReference type="ARBA" id="ARBA00022692"/>
    </source>
</evidence>
<dbReference type="PANTHER" id="PTHR31322:SF2">
    <property type="entry name" value="E3 UBIQUITIN-PROTEIN LIGASE TM129"/>
    <property type="match status" value="1"/>
</dbReference>
<comment type="caution">
    <text evidence="7">The sequence shown here is derived from an EMBL/GenBank/DDBJ whole genome shotgun (WGS) entry which is preliminary data.</text>
</comment>
<keyword evidence="3 6" id="KW-0812">Transmembrane</keyword>
<reference evidence="7" key="1">
    <citation type="submission" date="2019-03" db="EMBL/GenBank/DDBJ databases">
        <title>Improved annotation for the trematode Fasciola hepatica.</title>
        <authorList>
            <person name="Choi Y.-J."/>
            <person name="Martin J."/>
            <person name="Mitreva M."/>
        </authorList>
    </citation>
    <scope>NUCLEOTIDE SEQUENCE [LARGE SCALE GENOMIC DNA]</scope>
</reference>
<evidence type="ECO:0000313" key="8">
    <source>
        <dbReference type="Proteomes" id="UP000230066"/>
    </source>
</evidence>
<gene>
    <name evidence="7" type="ORF">D915_007952</name>
</gene>
<evidence type="ECO:0000256" key="6">
    <source>
        <dbReference type="SAM" id="Phobius"/>
    </source>
</evidence>
<evidence type="ECO:0000256" key="4">
    <source>
        <dbReference type="ARBA" id="ARBA00022989"/>
    </source>
</evidence>
<evidence type="ECO:0000313" key="7">
    <source>
        <dbReference type="EMBL" id="THD21282.1"/>
    </source>
</evidence>
<dbReference type="Proteomes" id="UP000230066">
    <property type="component" value="Unassembled WGS sequence"/>
</dbReference>
<dbReference type="GO" id="GO:0016020">
    <property type="term" value="C:membrane"/>
    <property type="evidence" value="ECO:0007669"/>
    <property type="project" value="UniProtKB-SubCell"/>
</dbReference>
<evidence type="ECO:0000256" key="1">
    <source>
        <dbReference type="ARBA" id="ARBA00004141"/>
    </source>
</evidence>
<dbReference type="AlphaFoldDB" id="A0A4E0RV14"/>
<evidence type="ECO:0000256" key="5">
    <source>
        <dbReference type="ARBA" id="ARBA00023136"/>
    </source>
</evidence>
<dbReference type="GO" id="GO:0016567">
    <property type="term" value="P:protein ubiquitination"/>
    <property type="evidence" value="ECO:0007669"/>
    <property type="project" value="InterPro"/>
</dbReference>
<feature type="transmembrane region" description="Helical" evidence="6">
    <location>
        <begin position="20"/>
        <end position="51"/>
    </location>
</feature>
<proteinExistence type="inferred from homology"/>
<dbReference type="PANTHER" id="PTHR31322">
    <property type="entry name" value="E3 UBIQUITIN-PROTEIN LIGASE TM129"/>
    <property type="match status" value="1"/>
</dbReference>
<dbReference type="GO" id="GO:0005783">
    <property type="term" value="C:endoplasmic reticulum"/>
    <property type="evidence" value="ECO:0007669"/>
    <property type="project" value="TreeGrafter"/>
</dbReference>
<keyword evidence="4 6" id="KW-1133">Transmembrane helix</keyword>
<dbReference type="EMBL" id="JXXN02003685">
    <property type="protein sequence ID" value="THD21282.1"/>
    <property type="molecule type" value="Genomic_DNA"/>
</dbReference>
<keyword evidence="8" id="KW-1185">Reference proteome</keyword>
<feature type="transmembrane region" description="Helical" evidence="6">
    <location>
        <begin position="111"/>
        <end position="131"/>
    </location>
</feature>